<accession>A0A8S3C0B8</accession>
<evidence type="ECO:0000313" key="3">
    <source>
        <dbReference type="Proteomes" id="UP000676336"/>
    </source>
</evidence>
<reference evidence="2" key="1">
    <citation type="submission" date="2021-02" db="EMBL/GenBank/DDBJ databases">
        <authorList>
            <person name="Nowell W R."/>
        </authorList>
    </citation>
    <scope>NUCLEOTIDE SEQUENCE</scope>
</reference>
<protein>
    <submittedName>
        <fullName evidence="2">Uncharacterized protein</fullName>
    </submittedName>
</protein>
<sequence>MDRFLAHIRPPSLFSLSIVRRLSSFKPKSFDIKARIVERKTLRALLDLVDQLDASYLTGKNKLPVPPLVV</sequence>
<dbReference type="AlphaFoldDB" id="A0A8S3C0B8"/>
<evidence type="ECO:0000313" key="2">
    <source>
        <dbReference type="EMBL" id="CAF4877536.1"/>
    </source>
</evidence>
<name>A0A8S3C0B8_9BILA</name>
<dbReference type="EMBL" id="CAJOBI010167928">
    <property type="protein sequence ID" value="CAF4877536.1"/>
    <property type="molecule type" value="Genomic_DNA"/>
</dbReference>
<dbReference type="Proteomes" id="UP000676336">
    <property type="component" value="Unassembled WGS sequence"/>
</dbReference>
<evidence type="ECO:0000313" key="1">
    <source>
        <dbReference type="EMBL" id="CAF4863335.1"/>
    </source>
</evidence>
<proteinExistence type="predicted"/>
<organism evidence="2 3">
    <name type="scientific">Rotaria magnacalcarata</name>
    <dbReference type="NCBI Taxonomy" id="392030"/>
    <lineage>
        <taxon>Eukaryota</taxon>
        <taxon>Metazoa</taxon>
        <taxon>Spiralia</taxon>
        <taxon>Gnathifera</taxon>
        <taxon>Rotifera</taxon>
        <taxon>Eurotatoria</taxon>
        <taxon>Bdelloidea</taxon>
        <taxon>Philodinida</taxon>
        <taxon>Philodinidae</taxon>
        <taxon>Rotaria</taxon>
    </lineage>
</organism>
<comment type="caution">
    <text evidence="2">The sequence shown here is derived from an EMBL/GenBank/DDBJ whole genome shotgun (WGS) entry which is preliminary data.</text>
</comment>
<dbReference type="EMBL" id="CAJOBI010164285">
    <property type="protein sequence ID" value="CAF4863335.1"/>
    <property type="molecule type" value="Genomic_DNA"/>
</dbReference>
<gene>
    <name evidence="1" type="ORF">SMN809_LOCUS49964</name>
    <name evidence="2" type="ORF">SMN809_LOCUS50659</name>
</gene>
<feature type="non-terminal residue" evidence="2">
    <location>
        <position position="70"/>
    </location>
</feature>